<evidence type="ECO:0000256" key="4">
    <source>
        <dbReference type="ARBA" id="ARBA00022801"/>
    </source>
</evidence>
<dbReference type="GO" id="GO:0008233">
    <property type="term" value="F:peptidase activity"/>
    <property type="evidence" value="ECO:0007669"/>
    <property type="project" value="UniProtKB-KW"/>
</dbReference>
<evidence type="ECO:0000256" key="1">
    <source>
        <dbReference type="ARBA" id="ARBA00008136"/>
    </source>
</evidence>
<keyword evidence="5" id="KW-0190">Covalent protein-DNA linkage</keyword>
<reference evidence="10" key="1">
    <citation type="submission" date="2016-11" db="EMBL/GenBank/DDBJ databases">
        <authorList>
            <person name="Varghese N."/>
            <person name="Submissions S."/>
        </authorList>
    </citation>
    <scope>NUCLEOTIDE SEQUENCE [LARGE SCALE GENOMIC DNA]</scope>
    <source>
        <strain evidence="10">DSM 29440</strain>
    </source>
</reference>
<dbReference type="SUPFAM" id="SSF143081">
    <property type="entry name" value="BB1717-like"/>
    <property type="match status" value="1"/>
</dbReference>
<keyword evidence="7" id="KW-0456">Lyase</keyword>
<protein>
    <recommendedName>
        <fullName evidence="8">Abasic site processing protein</fullName>
        <ecNumber evidence="8">3.4.-.-</ecNumber>
    </recommendedName>
</protein>
<evidence type="ECO:0000256" key="5">
    <source>
        <dbReference type="ARBA" id="ARBA00023124"/>
    </source>
</evidence>
<evidence type="ECO:0000256" key="8">
    <source>
        <dbReference type="RuleBase" id="RU364100"/>
    </source>
</evidence>
<evidence type="ECO:0000256" key="3">
    <source>
        <dbReference type="ARBA" id="ARBA00022763"/>
    </source>
</evidence>
<name>A0A1N6GRU6_9RHOB</name>
<dbReference type="InterPro" id="IPR003738">
    <property type="entry name" value="SRAP"/>
</dbReference>
<dbReference type="GO" id="GO:0106300">
    <property type="term" value="P:protein-DNA covalent cross-linking repair"/>
    <property type="evidence" value="ECO:0007669"/>
    <property type="project" value="InterPro"/>
</dbReference>
<dbReference type="Pfam" id="PF02586">
    <property type="entry name" value="SRAP"/>
    <property type="match status" value="1"/>
</dbReference>
<evidence type="ECO:0000256" key="7">
    <source>
        <dbReference type="ARBA" id="ARBA00023239"/>
    </source>
</evidence>
<dbReference type="EC" id="3.4.-.-" evidence="8"/>
<dbReference type="RefSeq" id="WP_074256707.1">
    <property type="nucleotide sequence ID" value="NZ_FSRL01000001.1"/>
</dbReference>
<dbReference type="OrthoDB" id="9782620at2"/>
<dbReference type="PANTHER" id="PTHR13604:SF0">
    <property type="entry name" value="ABASIC SITE PROCESSING PROTEIN HMCES"/>
    <property type="match status" value="1"/>
</dbReference>
<dbReference type="EMBL" id="FSRL01000001">
    <property type="protein sequence ID" value="SIO10203.1"/>
    <property type="molecule type" value="Genomic_DNA"/>
</dbReference>
<keyword evidence="2 8" id="KW-0645">Protease</keyword>
<dbReference type="Proteomes" id="UP000184932">
    <property type="component" value="Unassembled WGS sequence"/>
</dbReference>
<dbReference type="GO" id="GO:0006508">
    <property type="term" value="P:proteolysis"/>
    <property type="evidence" value="ECO:0007669"/>
    <property type="project" value="UniProtKB-KW"/>
</dbReference>
<proteinExistence type="inferred from homology"/>
<dbReference type="GO" id="GO:0016829">
    <property type="term" value="F:lyase activity"/>
    <property type="evidence" value="ECO:0007669"/>
    <property type="project" value="UniProtKB-KW"/>
</dbReference>
<evidence type="ECO:0000313" key="9">
    <source>
        <dbReference type="EMBL" id="SIO10203.1"/>
    </source>
</evidence>
<evidence type="ECO:0000313" key="10">
    <source>
        <dbReference type="Proteomes" id="UP000184932"/>
    </source>
</evidence>
<evidence type="ECO:0000256" key="6">
    <source>
        <dbReference type="ARBA" id="ARBA00023125"/>
    </source>
</evidence>
<evidence type="ECO:0000256" key="2">
    <source>
        <dbReference type="ARBA" id="ARBA00022670"/>
    </source>
</evidence>
<dbReference type="STRING" id="1217970.SAMN05444002_2720"/>
<gene>
    <name evidence="9" type="ORF">SAMN05444002_2720</name>
</gene>
<accession>A0A1N6GRU6</accession>
<sequence>MPGRLFLTRPASDVSAAFGAAMPQGQGPRANIAPGQQIVVWDGAALRMMRWGLIPVGRVNARGRPVMETIVNARFETLFTKSAFENTRRGVVPCDGWYEWTGQARRKQPWRIAPGDGSLLGFAAIWDVWKAPGGAELAQVATVTCAPNGDVGPIHHRMGVILAPYEWSTWCSGNIADARSLCHPWPDGRLEVVKAEGVDWTGP</sequence>
<keyword evidence="4 8" id="KW-0378">Hydrolase</keyword>
<dbReference type="Gene3D" id="3.90.1680.10">
    <property type="entry name" value="SOS response associated peptidase-like"/>
    <property type="match status" value="1"/>
</dbReference>
<organism evidence="9 10">
    <name type="scientific">Vannielia litorea</name>
    <dbReference type="NCBI Taxonomy" id="1217970"/>
    <lineage>
        <taxon>Bacteria</taxon>
        <taxon>Pseudomonadati</taxon>
        <taxon>Pseudomonadota</taxon>
        <taxon>Alphaproteobacteria</taxon>
        <taxon>Rhodobacterales</taxon>
        <taxon>Paracoccaceae</taxon>
        <taxon>Vannielia</taxon>
    </lineage>
</organism>
<keyword evidence="6" id="KW-0238">DNA-binding</keyword>
<dbReference type="GO" id="GO:0003697">
    <property type="term" value="F:single-stranded DNA binding"/>
    <property type="evidence" value="ECO:0007669"/>
    <property type="project" value="InterPro"/>
</dbReference>
<keyword evidence="10" id="KW-1185">Reference proteome</keyword>
<dbReference type="InterPro" id="IPR036590">
    <property type="entry name" value="SRAP-like"/>
</dbReference>
<dbReference type="PANTHER" id="PTHR13604">
    <property type="entry name" value="DC12-RELATED"/>
    <property type="match status" value="1"/>
</dbReference>
<comment type="similarity">
    <text evidence="1 8">Belongs to the SOS response-associated peptidase family.</text>
</comment>
<keyword evidence="3" id="KW-0227">DNA damage</keyword>
<dbReference type="AlphaFoldDB" id="A0A1N6GRU6"/>